<feature type="repeat" description="ANK" evidence="7">
    <location>
        <begin position="69"/>
        <end position="91"/>
    </location>
</feature>
<reference evidence="11 12" key="1">
    <citation type="submission" date="2022-01" db="EMBL/GenBank/DDBJ databases">
        <authorList>
            <person name="Xiong W."/>
            <person name="Schranz E."/>
        </authorList>
    </citation>
    <scope>NUCLEOTIDE SEQUENCE [LARGE SCALE GENOMIC DNA]</scope>
</reference>
<keyword evidence="3" id="KW-0677">Repeat</keyword>
<protein>
    <recommendedName>
        <fullName evidence="10">PGG domain-containing protein</fullName>
    </recommendedName>
</protein>
<feature type="region of interest" description="Disordered" evidence="8">
    <location>
        <begin position="442"/>
        <end position="465"/>
    </location>
</feature>
<keyword evidence="4 9" id="KW-1133">Transmembrane helix</keyword>
<evidence type="ECO:0000256" key="4">
    <source>
        <dbReference type="ARBA" id="ARBA00022989"/>
    </source>
</evidence>
<dbReference type="PROSITE" id="PS50088">
    <property type="entry name" value="ANK_REPEAT"/>
    <property type="match status" value="1"/>
</dbReference>
<feature type="transmembrane region" description="Helical" evidence="9">
    <location>
        <begin position="412"/>
        <end position="434"/>
    </location>
</feature>
<dbReference type="InterPro" id="IPR002110">
    <property type="entry name" value="Ankyrin_rpt"/>
</dbReference>
<feature type="region of interest" description="Disordered" evidence="8">
    <location>
        <begin position="250"/>
        <end position="274"/>
    </location>
</feature>
<dbReference type="SUPFAM" id="SSF48403">
    <property type="entry name" value="Ankyrin repeat"/>
    <property type="match status" value="1"/>
</dbReference>
<accession>A0AAU9NTH6</accession>
<dbReference type="Pfam" id="PF12796">
    <property type="entry name" value="Ank_2"/>
    <property type="match status" value="2"/>
</dbReference>
<dbReference type="PANTHER" id="PTHR24186:SF56">
    <property type="entry name" value="PGG DOMAIN-CONTAINING PROTEIN"/>
    <property type="match status" value="1"/>
</dbReference>
<dbReference type="SMART" id="SM00248">
    <property type="entry name" value="ANK"/>
    <property type="match status" value="6"/>
</dbReference>
<proteinExistence type="predicted"/>
<name>A0AAU9NTH6_9ASTR</name>
<evidence type="ECO:0000256" key="8">
    <source>
        <dbReference type="SAM" id="MobiDB-lite"/>
    </source>
</evidence>
<evidence type="ECO:0000256" key="9">
    <source>
        <dbReference type="SAM" id="Phobius"/>
    </source>
</evidence>
<evidence type="ECO:0000313" key="12">
    <source>
        <dbReference type="Proteomes" id="UP001157418"/>
    </source>
</evidence>
<evidence type="ECO:0000256" key="3">
    <source>
        <dbReference type="ARBA" id="ARBA00022737"/>
    </source>
</evidence>
<evidence type="ECO:0000259" key="10">
    <source>
        <dbReference type="Pfam" id="PF13962"/>
    </source>
</evidence>
<dbReference type="InterPro" id="IPR036770">
    <property type="entry name" value="Ankyrin_rpt-contain_sf"/>
</dbReference>
<evidence type="ECO:0000313" key="11">
    <source>
        <dbReference type="EMBL" id="CAH1441078.1"/>
    </source>
</evidence>
<keyword evidence="5 7" id="KW-0040">ANK repeat</keyword>
<evidence type="ECO:0000256" key="2">
    <source>
        <dbReference type="ARBA" id="ARBA00022692"/>
    </source>
</evidence>
<dbReference type="PANTHER" id="PTHR24186">
    <property type="entry name" value="PROTEIN PHOSPHATASE 1 REGULATORY SUBUNIT"/>
    <property type="match status" value="1"/>
</dbReference>
<dbReference type="PROSITE" id="PS50297">
    <property type="entry name" value="ANK_REP_REGION"/>
    <property type="match status" value="1"/>
</dbReference>
<keyword evidence="6 9" id="KW-0472">Membrane</keyword>
<dbReference type="AlphaFoldDB" id="A0AAU9NTH6"/>
<comment type="subcellular location">
    <subcellularLocation>
        <location evidence="1">Membrane</location>
        <topology evidence="1">Multi-pass membrane protein</topology>
    </subcellularLocation>
</comment>
<keyword evidence="12" id="KW-1185">Reference proteome</keyword>
<organism evidence="11 12">
    <name type="scientific">Lactuca virosa</name>
    <dbReference type="NCBI Taxonomy" id="75947"/>
    <lineage>
        <taxon>Eukaryota</taxon>
        <taxon>Viridiplantae</taxon>
        <taxon>Streptophyta</taxon>
        <taxon>Embryophyta</taxon>
        <taxon>Tracheophyta</taxon>
        <taxon>Spermatophyta</taxon>
        <taxon>Magnoliopsida</taxon>
        <taxon>eudicotyledons</taxon>
        <taxon>Gunneridae</taxon>
        <taxon>Pentapetalae</taxon>
        <taxon>asterids</taxon>
        <taxon>campanulids</taxon>
        <taxon>Asterales</taxon>
        <taxon>Asteraceae</taxon>
        <taxon>Cichorioideae</taxon>
        <taxon>Cichorieae</taxon>
        <taxon>Lactucinae</taxon>
        <taxon>Lactuca</taxon>
    </lineage>
</organism>
<gene>
    <name evidence="11" type="ORF">LVIROSA_LOCUS27167</name>
</gene>
<evidence type="ECO:0000256" key="7">
    <source>
        <dbReference type="PROSITE-ProRule" id="PRU00023"/>
    </source>
</evidence>
<sequence length="465" mass="51162">MNRTLIQAAWNGDVDELLKGIDKNPSMLHAVALEGSETPLHITCFAGHVNFVSTVINLRQDFSRELNQDGFTPLHIAAACGHAEIVKELLKVDLGLCLIKGKDEKIPLQLAVVKGKVEIVRELLLASLDSLDCTTARLETSLQLGVKNNQFEAFQVLIQHLKQVNKEDLLNSKDIHGNTILHLSVSMKQYEVVDFLLNGQVISKDKIELNSLNKRGLTPLDMLLTFQSEAGDREIEEILVQAGALKSKNIQSPAYPQEERPNHPDTRPENPRSPARAMLDYFKYNNLNESPSIVRNTLLVVVILITTATYQPALSPPGDAWQDDSIPSAGNNTLSSTTNITASIKRHTAGTAIMGTENPIAYSIFLFANSMGFYMSVHMIYILTDAFPLQLELQISLVALGTTYVACMNSYITFGFIGISIAMPFGMPVAITLYRNYLKKPRNASPHTTRKSPFSGDAITGDGGL</sequence>
<dbReference type="InterPro" id="IPR026961">
    <property type="entry name" value="PGG_dom"/>
</dbReference>
<feature type="compositionally biased region" description="Basic and acidic residues" evidence="8">
    <location>
        <begin position="257"/>
        <end position="270"/>
    </location>
</feature>
<evidence type="ECO:0000256" key="1">
    <source>
        <dbReference type="ARBA" id="ARBA00004141"/>
    </source>
</evidence>
<dbReference type="Gene3D" id="1.25.40.20">
    <property type="entry name" value="Ankyrin repeat-containing domain"/>
    <property type="match status" value="2"/>
</dbReference>
<comment type="caution">
    <text evidence="11">The sequence shown here is derived from an EMBL/GenBank/DDBJ whole genome shotgun (WGS) entry which is preliminary data.</text>
</comment>
<dbReference type="GO" id="GO:0005886">
    <property type="term" value="C:plasma membrane"/>
    <property type="evidence" value="ECO:0007669"/>
    <property type="project" value="TreeGrafter"/>
</dbReference>
<feature type="transmembrane region" description="Helical" evidence="9">
    <location>
        <begin position="360"/>
        <end position="382"/>
    </location>
</feature>
<feature type="domain" description="PGG" evidence="10">
    <location>
        <begin position="295"/>
        <end position="414"/>
    </location>
</feature>
<dbReference type="EMBL" id="CAKMRJ010005412">
    <property type="protein sequence ID" value="CAH1441078.1"/>
    <property type="molecule type" value="Genomic_DNA"/>
</dbReference>
<dbReference type="Pfam" id="PF13962">
    <property type="entry name" value="PGG"/>
    <property type="match status" value="1"/>
</dbReference>
<evidence type="ECO:0000256" key="6">
    <source>
        <dbReference type="ARBA" id="ARBA00023136"/>
    </source>
</evidence>
<evidence type="ECO:0000256" key="5">
    <source>
        <dbReference type="ARBA" id="ARBA00023043"/>
    </source>
</evidence>
<keyword evidence="2 9" id="KW-0812">Transmembrane</keyword>
<dbReference type="Proteomes" id="UP001157418">
    <property type="component" value="Unassembled WGS sequence"/>
</dbReference>